<name>A0A8E2QET7_9GAMM</name>
<protein>
    <recommendedName>
        <fullName evidence="3">diguanylate cyclase</fullName>
        <ecNumber evidence="3">2.7.7.65</ecNumber>
    </recommendedName>
</protein>
<dbReference type="RefSeq" id="WP_102828030.1">
    <property type="nucleotide sequence ID" value="NZ_CP065721.1"/>
</dbReference>
<dbReference type="GO" id="GO:0052621">
    <property type="term" value="F:diguanylate cyclase activity"/>
    <property type="evidence" value="ECO:0007669"/>
    <property type="project" value="UniProtKB-EC"/>
</dbReference>
<evidence type="ECO:0000313" key="7">
    <source>
        <dbReference type="EMBL" id="PNF77347.1"/>
    </source>
</evidence>
<feature type="transmembrane region" description="Helical" evidence="5">
    <location>
        <begin position="114"/>
        <end position="135"/>
    </location>
</feature>
<dbReference type="GO" id="GO:1902201">
    <property type="term" value="P:negative regulation of bacterial-type flagellum-dependent cell motility"/>
    <property type="evidence" value="ECO:0007669"/>
    <property type="project" value="TreeGrafter"/>
</dbReference>
<dbReference type="SMART" id="SM00267">
    <property type="entry name" value="GGDEF"/>
    <property type="match status" value="1"/>
</dbReference>
<feature type="domain" description="GGDEF" evidence="6">
    <location>
        <begin position="260"/>
        <end position="394"/>
    </location>
</feature>
<feature type="transmembrane region" description="Helical" evidence="5">
    <location>
        <begin position="141"/>
        <end position="158"/>
    </location>
</feature>
<evidence type="ECO:0000256" key="5">
    <source>
        <dbReference type="SAM" id="Phobius"/>
    </source>
</evidence>
<feature type="transmembrane region" description="Helical" evidence="5">
    <location>
        <begin position="165"/>
        <end position="183"/>
    </location>
</feature>
<keyword evidence="5" id="KW-0812">Transmembrane</keyword>
<proteinExistence type="predicted"/>
<comment type="caution">
    <text evidence="7">The sequence shown here is derived from an EMBL/GenBank/DDBJ whole genome shotgun (WGS) entry which is preliminary data.</text>
</comment>
<dbReference type="SUPFAM" id="SSF55073">
    <property type="entry name" value="Nucleotide cyclase"/>
    <property type="match status" value="1"/>
</dbReference>
<feature type="transmembrane region" description="Helical" evidence="5">
    <location>
        <begin position="79"/>
        <end position="102"/>
    </location>
</feature>
<dbReference type="Gene3D" id="3.30.70.270">
    <property type="match status" value="1"/>
</dbReference>
<dbReference type="EMBL" id="POUK01000002">
    <property type="protein sequence ID" value="PNF77347.1"/>
    <property type="molecule type" value="Genomic_DNA"/>
</dbReference>
<evidence type="ECO:0000256" key="1">
    <source>
        <dbReference type="ARBA" id="ARBA00001946"/>
    </source>
</evidence>
<dbReference type="GO" id="GO:0005886">
    <property type="term" value="C:plasma membrane"/>
    <property type="evidence" value="ECO:0007669"/>
    <property type="project" value="UniProtKB-SubCell"/>
</dbReference>
<dbReference type="InterPro" id="IPR050469">
    <property type="entry name" value="Diguanylate_Cyclase"/>
</dbReference>
<evidence type="ECO:0000256" key="3">
    <source>
        <dbReference type="ARBA" id="ARBA00012528"/>
    </source>
</evidence>
<dbReference type="GO" id="GO:0043709">
    <property type="term" value="P:cell adhesion involved in single-species biofilm formation"/>
    <property type="evidence" value="ECO:0007669"/>
    <property type="project" value="TreeGrafter"/>
</dbReference>
<keyword evidence="5" id="KW-1133">Transmembrane helix</keyword>
<gene>
    <name evidence="7" type="ORF">CXK95_06570</name>
</gene>
<evidence type="ECO:0000256" key="4">
    <source>
        <dbReference type="ARBA" id="ARBA00034247"/>
    </source>
</evidence>
<evidence type="ECO:0000256" key="2">
    <source>
        <dbReference type="ARBA" id="ARBA00004533"/>
    </source>
</evidence>
<dbReference type="CDD" id="cd01949">
    <property type="entry name" value="GGDEF"/>
    <property type="match status" value="1"/>
</dbReference>
<sequence length="399" mass="44297">MRITEHSSAADFSDTPYGRQLLRGFRLLLFKPELEAEFRRFLDRQARGAQRVAALLLIVAVGGYLYAERVLVPHDDPQWLSRLTVLRLVELSPGVLVLLLSFFSKTYQARANQLFPMLLVLIGVVAAIIDIQYELAAQPYAFRYGAGLLIISSFFFLGMTFWHSLLCALSIVAIDVFMASQILPSDRLPEHWIAVSYYLLLLVIGAISRYVHEYSQRQQFLMRKLLGWVAAHDALSELPNRRSHDEALRQRLAQARRDDVPVSLLLLDLDDFKAYNDRLGHPAGDALIGEFARLLASFARRPLDQAARVGGEEFALLLYDCTEDAAQQIAIQVLAALRRQAIAHPASAQGRVGVSIGIATLQPGQNAGQLYSAADAALYRAKQAGKNRFAGPDELPAAG</sequence>
<feature type="transmembrane region" description="Helical" evidence="5">
    <location>
        <begin position="48"/>
        <end position="67"/>
    </location>
</feature>
<dbReference type="Proteomes" id="UP000235881">
    <property type="component" value="Unassembled WGS sequence"/>
</dbReference>
<dbReference type="PANTHER" id="PTHR45138:SF9">
    <property type="entry name" value="DIGUANYLATE CYCLASE DGCM-RELATED"/>
    <property type="match status" value="1"/>
</dbReference>
<keyword evidence="8" id="KW-1185">Reference proteome</keyword>
<keyword evidence="5" id="KW-0472">Membrane</keyword>
<dbReference type="AlphaFoldDB" id="A0A8E2QET7"/>
<dbReference type="InterPro" id="IPR029787">
    <property type="entry name" value="Nucleotide_cyclase"/>
</dbReference>
<dbReference type="EC" id="2.7.7.65" evidence="3"/>
<dbReference type="InterPro" id="IPR000160">
    <property type="entry name" value="GGDEF_dom"/>
</dbReference>
<dbReference type="Pfam" id="PF00990">
    <property type="entry name" value="GGDEF"/>
    <property type="match status" value="1"/>
</dbReference>
<accession>A0A8E2QET7</accession>
<dbReference type="FunFam" id="3.30.70.270:FF:000001">
    <property type="entry name" value="Diguanylate cyclase domain protein"/>
    <property type="match status" value="1"/>
</dbReference>
<dbReference type="InterPro" id="IPR043128">
    <property type="entry name" value="Rev_trsase/Diguanyl_cyclase"/>
</dbReference>
<evidence type="ECO:0000313" key="8">
    <source>
        <dbReference type="Proteomes" id="UP000235881"/>
    </source>
</evidence>
<dbReference type="PROSITE" id="PS50887">
    <property type="entry name" value="GGDEF"/>
    <property type="match status" value="1"/>
</dbReference>
<evidence type="ECO:0000259" key="6">
    <source>
        <dbReference type="PROSITE" id="PS50887"/>
    </source>
</evidence>
<comment type="subcellular location">
    <subcellularLocation>
        <location evidence="2">Cell inner membrane</location>
    </subcellularLocation>
</comment>
<dbReference type="NCBIfam" id="TIGR00254">
    <property type="entry name" value="GGDEF"/>
    <property type="match status" value="1"/>
</dbReference>
<dbReference type="PANTHER" id="PTHR45138">
    <property type="entry name" value="REGULATORY COMPONENTS OF SENSORY TRANSDUCTION SYSTEM"/>
    <property type="match status" value="1"/>
</dbReference>
<comment type="cofactor">
    <cofactor evidence="1">
        <name>Mg(2+)</name>
        <dbReference type="ChEBI" id="CHEBI:18420"/>
    </cofactor>
</comment>
<reference evidence="7 8" key="1">
    <citation type="submission" date="2018-01" db="EMBL/GenBank/DDBJ databases">
        <title>Denitrification phenotypes of diverse strains of Pseudomonas stutzeri.</title>
        <authorList>
            <person name="Milligan D.A."/>
            <person name="Bergaust L."/>
            <person name="Bakken L.R."/>
            <person name="Frostegard A."/>
        </authorList>
    </citation>
    <scope>NUCLEOTIDE SEQUENCE [LARGE SCALE GENOMIC DNA]</scope>
    <source>
        <strain evidence="7 8">DSM 50238</strain>
    </source>
</reference>
<comment type="catalytic activity">
    <reaction evidence="4">
        <text>2 GTP = 3',3'-c-di-GMP + 2 diphosphate</text>
        <dbReference type="Rhea" id="RHEA:24898"/>
        <dbReference type="ChEBI" id="CHEBI:33019"/>
        <dbReference type="ChEBI" id="CHEBI:37565"/>
        <dbReference type="ChEBI" id="CHEBI:58805"/>
        <dbReference type="EC" id="2.7.7.65"/>
    </reaction>
</comment>
<feature type="transmembrane region" description="Helical" evidence="5">
    <location>
        <begin position="195"/>
        <end position="212"/>
    </location>
</feature>
<organism evidence="7 8">
    <name type="scientific">Stutzerimonas degradans</name>
    <dbReference type="NCBI Taxonomy" id="2968968"/>
    <lineage>
        <taxon>Bacteria</taxon>
        <taxon>Pseudomonadati</taxon>
        <taxon>Pseudomonadota</taxon>
        <taxon>Gammaproteobacteria</taxon>
        <taxon>Pseudomonadales</taxon>
        <taxon>Pseudomonadaceae</taxon>
        <taxon>Stutzerimonas</taxon>
    </lineage>
</organism>